<keyword evidence="3" id="KW-1185">Reference proteome</keyword>
<evidence type="ECO:0000313" key="2">
    <source>
        <dbReference type="EMBL" id="KAF1839106.1"/>
    </source>
</evidence>
<feature type="compositionally biased region" description="Low complexity" evidence="1">
    <location>
        <begin position="25"/>
        <end position="37"/>
    </location>
</feature>
<evidence type="ECO:0000256" key="1">
    <source>
        <dbReference type="SAM" id="MobiDB-lite"/>
    </source>
</evidence>
<protein>
    <submittedName>
        <fullName evidence="2">Uncharacterized protein</fullName>
    </submittedName>
</protein>
<sequence>MPPKSKKRASNSVNSAPKRTRGDTASQAIAIDSQSSAPTPPPLYTHTFESRLRESQPEDAIVAPADDSSEQATITPSSDAAEAPSDEAFDSHLADNYDGLD</sequence>
<organism evidence="2 3">
    <name type="scientific">Decorospora gaudefroyi</name>
    <dbReference type="NCBI Taxonomy" id="184978"/>
    <lineage>
        <taxon>Eukaryota</taxon>
        <taxon>Fungi</taxon>
        <taxon>Dikarya</taxon>
        <taxon>Ascomycota</taxon>
        <taxon>Pezizomycotina</taxon>
        <taxon>Dothideomycetes</taxon>
        <taxon>Pleosporomycetidae</taxon>
        <taxon>Pleosporales</taxon>
        <taxon>Pleosporineae</taxon>
        <taxon>Pleosporaceae</taxon>
        <taxon>Decorospora</taxon>
    </lineage>
</organism>
<feature type="region of interest" description="Disordered" evidence="1">
    <location>
        <begin position="1"/>
        <end position="101"/>
    </location>
</feature>
<proteinExistence type="predicted"/>
<dbReference type="Proteomes" id="UP000800040">
    <property type="component" value="Unassembled WGS sequence"/>
</dbReference>
<dbReference type="OrthoDB" id="3693538at2759"/>
<name>A0A6A5KVT6_9PLEO</name>
<reference evidence="2" key="1">
    <citation type="submission" date="2020-01" db="EMBL/GenBank/DDBJ databases">
        <authorList>
            <consortium name="DOE Joint Genome Institute"/>
            <person name="Haridas S."/>
            <person name="Albert R."/>
            <person name="Binder M."/>
            <person name="Bloem J."/>
            <person name="Labutti K."/>
            <person name="Salamov A."/>
            <person name="Andreopoulos B."/>
            <person name="Baker S.E."/>
            <person name="Barry K."/>
            <person name="Bills G."/>
            <person name="Bluhm B.H."/>
            <person name="Cannon C."/>
            <person name="Castanera R."/>
            <person name="Culley D.E."/>
            <person name="Daum C."/>
            <person name="Ezra D."/>
            <person name="Gonzalez J.B."/>
            <person name="Henrissat B."/>
            <person name="Kuo A."/>
            <person name="Liang C."/>
            <person name="Lipzen A."/>
            <person name="Lutzoni F."/>
            <person name="Magnuson J."/>
            <person name="Mondo S."/>
            <person name="Nolan M."/>
            <person name="Ohm R."/>
            <person name="Pangilinan J."/>
            <person name="Park H.-J."/>
            <person name="Ramirez L."/>
            <person name="Alfaro M."/>
            <person name="Sun H."/>
            <person name="Tritt A."/>
            <person name="Yoshinaga Y."/>
            <person name="Zwiers L.-H."/>
            <person name="Turgeon B.G."/>
            <person name="Goodwin S.B."/>
            <person name="Spatafora J.W."/>
            <person name="Crous P.W."/>
            <person name="Grigoriev I.V."/>
        </authorList>
    </citation>
    <scope>NUCLEOTIDE SEQUENCE</scope>
    <source>
        <strain evidence="2">P77</strain>
    </source>
</reference>
<evidence type="ECO:0000313" key="3">
    <source>
        <dbReference type="Proteomes" id="UP000800040"/>
    </source>
</evidence>
<gene>
    <name evidence="2" type="ORF">BDW02DRAFT_594172</name>
</gene>
<dbReference type="AlphaFoldDB" id="A0A6A5KVT6"/>
<dbReference type="EMBL" id="ML975247">
    <property type="protein sequence ID" value="KAF1839106.1"/>
    <property type="molecule type" value="Genomic_DNA"/>
</dbReference>
<accession>A0A6A5KVT6</accession>